<evidence type="ECO:0000256" key="2">
    <source>
        <dbReference type="ARBA" id="ARBA00022618"/>
    </source>
</evidence>
<organism evidence="12 13">
    <name type="scientific">Adhaeribacter arboris</name>
    <dbReference type="NCBI Taxonomy" id="2072846"/>
    <lineage>
        <taxon>Bacteria</taxon>
        <taxon>Pseudomonadati</taxon>
        <taxon>Bacteroidota</taxon>
        <taxon>Cytophagia</taxon>
        <taxon>Cytophagales</taxon>
        <taxon>Hymenobacteraceae</taxon>
        <taxon>Adhaeribacter</taxon>
    </lineage>
</organism>
<accession>A0A2T2YCK8</accession>
<dbReference type="Pfam" id="PF08245">
    <property type="entry name" value="Mur_ligase_M"/>
    <property type="match status" value="1"/>
</dbReference>
<dbReference type="GO" id="GO:0016881">
    <property type="term" value="F:acid-amino acid ligase activity"/>
    <property type="evidence" value="ECO:0007669"/>
    <property type="project" value="InterPro"/>
</dbReference>
<evidence type="ECO:0000259" key="10">
    <source>
        <dbReference type="Pfam" id="PF02875"/>
    </source>
</evidence>
<dbReference type="SUPFAM" id="SSF53244">
    <property type="entry name" value="MurD-like peptide ligases, peptide-binding domain"/>
    <property type="match status" value="1"/>
</dbReference>
<keyword evidence="4" id="KW-0067">ATP-binding</keyword>
<dbReference type="PANTHER" id="PTHR43445:SF5">
    <property type="entry name" value="UDP-N-ACETYLMURAMATE--L-ALANYL-GAMMA-D-GLUTAMYL-MESO-2,6-DIAMINOHEPTANDIOATE LIGASE"/>
    <property type="match status" value="1"/>
</dbReference>
<dbReference type="Proteomes" id="UP000240357">
    <property type="component" value="Unassembled WGS sequence"/>
</dbReference>
<evidence type="ECO:0000313" key="13">
    <source>
        <dbReference type="Proteomes" id="UP000240357"/>
    </source>
</evidence>
<evidence type="ECO:0000259" key="9">
    <source>
        <dbReference type="Pfam" id="PF01225"/>
    </source>
</evidence>
<evidence type="ECO:0000256" key="4">
    <source>
        <dbReference type="ARBA" id="ARBA00022840"/>
    </source>
</evidence>
<proteinExistence type="predicted"/>
<dbReference type="SUPFAM" id="SSF53623">
    <property type="entry name" value="MurD-like peptide ligases, catalytic domain"/>
    <property type="match status" value="1"/>
</dbReference>
<keyword evidence="2" id="KW-0132">Cell division</keyword>
<keyword evidence="8" id="KW-0961">Cell wall biogenesis/degradation</keyword>
<dbReference type="InterPro" id="IPR004101">
    <property type="entry name" value="Mur_ligase_C"/>
</dbReference>
<dbReference type="RefSeq" id="WP_106927656.1">
    <property type="nucleotide sequence ID" value="NZ_PYFT01000001.1"/>
</dbReference>
<keyword evidence="5" id="KW-0133">Cell shape</keyword>
<keyword evidence="1" id="KW-0436">Ligase</keyword>
<evidence type="ECO:0000256" key="1">
    <source>
        <dbReference type="ARBA" id="ARBA00022598"/>
    </source>
</evidence>
<dbReference type="SUPFAM" id="SSF51984">
    <property type="entry name" value="MurCD N-terminal domain"/>
    <property type="match status" value="1"/>
</dbReference>
<dbReference type="PANTHER" id="PTHR43445">
    <property type="entry name" value="UDP-N-ACETYLMURAMATE--L-ALANINE LIGASE-RELATED"/>
    <property type="match status" value="1"/>
</dbReference>
<dbReference type="InterPro" id="IPR036565">
    <property type="entry name" value="Mur-like_cat_sf"/>
</dbReference>
<dbReference type="GO" id="GO:0071555">
    <property type="term" value="P:cell wall organization"/>
    <property type="evidence" value="ECO:0007669"/>
    <property type="project" value="UniProtKB-KW"/>
</dbReference>
<evidence type="ECO:0000313" key="12">
    <source>
        <dbReference type="EMBL" id="PSR53234.1"/>
    </source>
</evidence>
<dbReference type="GO" id="GO:0005524">
    <property type="term" value="F:ATP binding"/>
    <property type="evidence" value="ECO:0007669"/>
    <property type="project" value="UniProtKB-KW"/>
</dbReference>
<evidence type="ECO:0000256" key="8">
    <source>
        <dbReference type="ARBA" id="ARBA00023316"/>
    </source>
</evidence>
<dbReference type="EMBL" id="PYFT01000001">
    <property type="protein sequence ID" value="PSR53234.1"/>
    <property type="molecule type" value="Genomic_DNA"/>
</dbReference>
<evidence type="ECO:0000256" key="7">
    <source>
        <dbReference type="ARBA" id="ARBA00023306"/>
    </source>
</evidence>
<keyword evidence="7" id="KW-0131">Cell cycle</keyword>
<dbReference type="GO" id="GO:0008360">
    <property type="term" value="P:regulation of cell shape"/>
    <property type="evidence" value="ECO:0007669"/>
    <property type="project" value="UniProtKB-KW"/>
</dbReference>
<dbReference type="Gene3D" id="3.90.190.20">
    <property type="entry name" value="Mur ligase, C-terminal domain"/>
    <property type="match status" value="1"/>
</dbReference>
<evidence type="ECO:0000259" key="11">
    <source>
        <dbReference type="Pfam" id="PF08245"/>
    </source>
</evidence>
<reference evidence="12 13" key="1">
    <citation type="submission" date="2018-03" db="EMBL/GenBank/DDBJ databases">
        <title>Adhaeribacter sp. HMF7605 Genome sequencing and assembly.</title>
        <authorList>
            <person name="Kang H."/>
            <person name="Kang J."/>
            <person name="Cha I."/>
            <person name="Kim H."/>
            <person name="Joh K."/>
        </authorList>
    </citation>
    <scope>NUCLEOTIDE SEQUENCE [LARGE SCALE GENOMIC DNA]</scope>
    <source>
        <strain evidence="12 13">HMF7605</strain>
    </source>
</reference>
<dbReference type="OrthoDB" id="9804126at2"/>
<protein>
    <submittedName>
        <fullName evidence="12">Peptidoglycan synthetase</fullName>
    </submittedName>
</protein>
<gene>
    <name evidence="12" type="ORF">AHMF7605_06670</name>
</gene>
<feature type="domain" description="Mur ligase central" evidence="11">
    <location>
        <begin position="114"/>
        <end position="286"/>
    </location>
</feature>
<name>A0A2T2YCK8_9BACT</name>
<comment type="caution">
    <text evidence="12">The sequence shown here is derived from an EMBL/GenBank/DDBJ whole genome shotgun (WGS) entry which is preliminary data.</text>
</comment>
<evidence type="ECO:0000256" key="3">
    <source>
        <dbReference type="ARBA" id="ARBA00022741"/>
    </source>
</evidence>
<dbReference type="AlphaFoldDB" id="A0A2T2YCK8"/>
<keyword evidence="13" id="KW-1185">Reference proteome</keyword>
<keyword evidence="6" id="KW-0573">Peptidoglycan synthesis</keyword>
<dbReference type="InterPro" id="IPR000713">
    <property type="entry name" value="Mur_ligase_N"/>
</dbReference>
<feature type="domain" description="Mur ligase C-terminal" evidence="10">
    <location>
        <begin position="312"/>
        <end position="442"/>
    </location>
</feature>
<evidence type="ECO:0000256" key="6">
    <source>
        <dbReference type="ARBA" id="ARBA00022984"/>
    </source>
</evidence>
<dbReference type="Gene3D" id="3.40.1190.10">
    <property type="entry name" value="Mur-like, catalytic domain"/>
    <property type="match status" value="1"/>
</dbReference>
<dbReference type="GO" id="GO:0009252">
    <property type="term" value="P:peptidoglycan biosynthetic process"/>
    <property type="evidence" value="ECO:0007669"/>
    <property type="project" value="UniProtKB-KW"/>
</dbReference>
<dbReference type="InterPro" id="IPR013221">
    <property type="entry name" value="Mur_ligase_cen"/>
</dbReference>
<dbReference type="GO" id="GO:0051301">
    <property type="term" value="P:cell division"/>
    <property type="evidence" value="ECO:0007669"/>
    <property type="project" value="UniProtKB-KW"/>
</dbReference>
<keyword evidence="3" id="KW-0547">Nucleotide-binding</keyword>
<dbReference type="Pfam" id="PF01225">
    <property type="entry name" value="Mur_ligase"/>
    <property type="match status" value="1"/>
</dbReference>
<feature type="domain" description="Mur ligase N-terminal catalytic" evidence="9">
    <location>
        <begin position="8"/>
        <end position="103"/>
    </location>
</feature>
<dbReference type="Pfam" id="PF02875">
    <property type="entry name" value="Mur_ligase_C"/>
    <property type="match status" value="1"/>
</dbReference>
<dbReference type="Gene3D" id="3.40.50.720">
    <property type="entry name" value="NAD(P)-binding Rossmann-like Domain"/>
    <property type="match status" value="1"/>
</dbReference>
<dbReference type="InterPro" id="IPR050061">
    <property type="entry name" value="MurCDEF_pg_biosynth"/>
</dbReference>
<evidence type="ECO:0000256" key="5">
    <source>
        <dbReference type="ARBA" id="ARBA00022960"/>
    </source>
</evidence>
<dbReference type="InterPro" id="IPR036615">
    <property type="entry name" value="Mur_ligase_C_dom_sf"/>
</dbReference>
<sequence>MQTTQLQRIHLIAVGGSIMHNLALALHQKGLQISGSDDEIFNPAYDRLQAAGILPASMGWFPEKITPELDAVILGMHARSDNPELQRAQELNLPIYSFPEFIYQQSVNKQRIVIGGSHGKTSITSIILHVLQYHNRLFDYAVGAQLEGFDNMVKLTEEAPIIIIEGDEYLASPIQRVPKFHLYHHHIGVISGISWDHINVFPDPKVYREQFRLFADMTPKAGTIIYNQDDEQVLHICVPRNDLVKYIGYTAHEHQVHNGITYLRTKKDDIPLQIFGEHNLRNISAAKEVCRQVGIKPQAFYEALKTFKGAARRLEFLGGNNFTRIYKDFAHAPSKVKATTEALKKQFPDRALVACLELHTFSSLNKNFLPQYKGALGNADLPIVYFNPKTLEHKRLPALQPEDIKQAFANDTIQVFNDSQQLIQYLESLNWKNHNLLLMSSGTYDNMDVQSLATSICQI</sequence>